<keyword evidence="7 10" id="KW-1133">Transmembrane helix</keyword>
<keyword evidence="8" id="KW-0406">Ion transport</keyword>
<evidence type="ECO:0000259" key="11">
    <source>
        <dbReference type="Pfam" id="PF02705"/>
    </source>
</evidence>
<evidence type="ECO:0000256" key="1">
    <source>
        <dbReference type="ARBA" id="ARBA00004651"/>
    </source>
</evidence>
<evidence type="ECO:0000313" key="14">
    <source>
        <dbReference type="Proteomes" id="UP000796880"/>
    </source>
</evidence>
<dbReference type="InterPro" id="IPR003855">
    <property type="entry name" value="K+_transporter"/>
</dbReference>
<keyword evidence="9 10" id="KW-0472">Membrane</keyword>
<feature type="transmembrane region" description="Helical" evidence="10">
    <location>
        <begin position="283"/>
        <end position="303"/>
    </location>
</feature>
<evidence type="ECO:0000256" key="2">
    <source>
        <dbReference type="ARBA" id="ARBA00008440"/>
    </source>
</evidence>
<comment type="caution">
    <text evidence="13">The sequence shown here is derived from an EMBL/GenBank/DDBJ whole genome shotgun (WGS) entry which is preliminary data.</text>
</comment>
<feature type="domain" description="K+ potassium transporter integral membrane" evidence="11">
    <location>
        <begin position="179"/>
        <end position="407"/>
    </location>
</feature>
<dbReference type="AlphaFoldDB" id="A0A8K0DW84"/>
<evidence type="ECO:0000256" key="5">
    <source>
        <dbReference type="ARBA" id="ARBA00022692"/>
    </source>
</evidence>
<evidence type="ECO:0008006" key="15">
    <source>
        <dbReference type="Google" id="ProtNLM"/>
    </source>
</evidence>
<evidence type="ECO:0000256" key="3">
    <source>
        <dbReference type="ARBA" id="ARBA00022448"/>
    </source>
</evidence>
<keyword evidence="4" id="KW-0633">Potassium transport</keyword>
<keyword evidence="6" id="KW-0630">Potassium</keyword>
<dbReference type="GO" id="GO:0015079">
    <property type="term" value="F:potassium ion transmembrane transporter activity"/>
    <property type="evidence" value="ECO:0007669"/>
    <property type="project" value="InterPro"/>
</dbReference>
<comment type="subcellular location">
    <subcellularLocation>
        <location evidence="1">Cell membrane</location>
        <topology evidence="1">Multi-pass membrane protein</topology>
    </subcellularLocation>
</comment>
<feature type="transmembrane region" description="Helical" evidence="10">
    <location>
        <begin position="369"/>
        <end position="386"/>
    </location>
</feature>
<dbReference type="PANTHER" id="PTHR30540:SF87">
    <property type="entry name" value="POTASSIUM TRANSPORTER"/>
    <property type="match status" value="1"/>
</dbReference>
<keyword evidence="3" id="KW-0813">Transport</keyword>
<dbReference type="GO" id="GO:0005886">
    <property type="term" value="C:plasma membrane"/>
    <property type="evidence" value="ECO:0007669"/>
    <property type="project" value="UniProtKB-SubCell"/>
</dbReference>
<dbReference type="OrthoDB" id="504708at2759"/>
<evidence type="ECO:0000256" key="4">
    <source>
        <dbReference type="ARBA" id="ARBA00022538"/>
    </source>
</evidence>
<protein>
    <recommendedName>
        <fullName evidence="15">Potassium transporter</fullName>
    </recommendedName>
</protein>
<gene>
    <name evidence="13" type="ORF">FNV43_RR23495</name>
</gene>
<reference evidence="13" key="1">
    <citation type="submission" date="2020-03" db="EMBL/GenBank/DDBJ databases">
        <title>A high-quality chromosome-level genome assembly of a woody plant with both climbing and erect habits, Rhamnella rubrinervis.</title>
        <authorList>
            <person name="Lu Z."/>
            <person name="Yang Y."/>
            <person name="Zhu X."/>
            <person name="Sun Y."/>
        </authorList>
    </citation>
    <scope>NUCLEOTIDE SEQUENCE</scope>
    <source>
        <strain evidence="13">BYM</strain>
        <tissue evidence="13">Leaf</tissue>
    </source>
</reference>
<accession>A0A8K0DW84</accession>
<evidence type="ECO:0000256" key="8">
    <source>
        <dbReference type="ARBA" id="ARBA00023065"/>
    </source>
</evidence>
<feature type="transmembrane region" description="Helical" evidence="10">
    <location>
        <begin position="309"/>
        <end position="333"/>
    </location>
</feature>
<evidence type="ECO:0000256" key="10">
    <source>
        <dbReference type="SAM" id="Phobius"/>
    </source>
</evidence>
<dbReference type="Proteomes" id="UP000796880">
    <property type="component" value="Unassembled WGS sequence"/>
</dbReference>
<feature type="transmembrane region" description="Helical" evidence="10">
    <location>
        <begin position="340"/>
        <end position="363"/>
    </location>
</feature>
<dbReference type="Pfam" id="PF02705">
    <property type="entry name" value="K_trans"/>
    <property type="match status" value="1"/>
</dbReference>
<sequence length="618" mass="70712">MGAYGYYRAISSNILKCWEEDGLLKGNLYVPYYGNATILMVSLIKQGYYSGVMDYLLTKFEIVNGLLGTIIVEGIRAFNFTDWKNNVAAYLEASTNEKWAVGAKTFQLGNLRSLAGSSKSREYSVEGTWREETSWDLRMIEDFEASIEWENVKCAVMPRRVTSKCWARHRDITTKLSWRDVGHFTATSIRISTCCLVYPCLVLSYTGQAAVLHMHNDFASDSFYKSVPDSMYWPTFVMAVLASIIASQSMISGTFSMIQQSLFLGCFPRVTIVHTSPKHQGQIYVPGVNYFLMLACVVVTLWFRNTTQIGNAYGIAVVFVMVLTSCYIVLIMIMIWRTHILLIISYVAVIGLVELVYLSSVLYKFDQGGYLPLAFSAVLITIMFVWNDVHRRKYHYELVHKISSEKVNQIITNDTNVSRIPGFAMFYSDIVQGIPPIFKHYVENVPALHNVLVFVSIKSLHISTVPVEERFLFRRVEPREANVYRCVARYGYTDARNEQQPFERLLVENLKEFLKESFWSSQVNINEDEDGDDGRENQEARRLGLEKEIEAIDKAYSSGVVHLMGENQVVAENGAGFWKRMLINHAYNFMQRNLKDSDKVFANIPHKRMLKVGMAYEL</sequence>
<dbReference type="InterPro" id="IPR053951">
    <property type="entry name" value="K_trans_N"/>
</dbReference>
<organism evidence="13 14">
    <name type="scientific">Rhamnella rubrinervis</name>
    <dbReference type="NCBI Taxonomy" id="2594499"/>
    <lineage>
        <taxon>Eukaryota</taxon>
        <taxon>Viridiplantae</taxon>
        <taxon>Streptophyta</taxon>
        <taxon>Embryophyta</taxon>
        <taxon>Tracheophyta</taxon>
        <taxon>Spermatophyta</taxon>
        <taxon>Magnoliopsida</taxon>
        <taxon>eudicotyledons</taxon>
        <taxon>Gunneridae</taxon>
        <taxon>Pentapetalae</taxon>
        <taxon>rosids</taxon>
        <taxon>fabids</taxon>
        <taxon>Rosales</taxon>
        <taxon>Rhamnaceae</taxon>
        <taxon>rhamnoid group</taxon>
        <taxon>Rhamneae</taxon>
        <taxon>Rhamnella</taxon>
    </lineage>
</organism>
<evidence type="ECO:0000256" key="6">
    <source>
        <dbReference type="ARBA" id="ARBA00022958"/>
    </source>
</evidence>
<evidence type="ECO:0000259" key="12">
    <source>
        <dbReference type="Pfam" id="PF22776"/>
    </source>
</evidence>
<evidence type="ECO:0000256" key="9">
    <source>
        <dbReference type="ARBA" id="ARBA00023136"/>
    </source>
</evidence>
<dbReference type="Pfam" id="PF22776">
    <property type="entry name" value="K_trans_C"/>
    <property type="match status" value="1"/>
</dbReference>
<dbReference type="EMBL" id="VOIH02000010">
    <property type="protein sequence ID" value="KAF3436403.1"/>
    <property type="molecule type" value="Genomic_DNA"/>
</dbReference>
<feature type="transmembrane region" description="Helical" evidence="10">
    <location>
        <begin position="231"/>
        <end position="251"/>
    </location>
</feature>
<keyword evidence="5 10" id="KW-0812">Transmembrane</keyword>
<dbReference type="InterPro" id="IPR053952">
    <property type="entry name" value="K_trans_C"/>
</dbReference>
<comment type="similarity">
    <text evidence="2">Belongs to the HAK/KUP transporter (TC 2.A.72.3) family.</text>
</comment>
<proteinExistence type="inferred from homology"/>
<feature type="domain" description="K+ potassium transporter C-terminal" evidence="12">
    <location>
        <begin position="421"/>
        <end position="618"/>
    </location>
</feature>
<keyword evidence="14" id="KW-1185">Reference proteome</keyword>
<evidence type="ECO:0000313" key="13">
    <source>
        <dbReference type="EMBL" id="KAF3436403.1"/>
    </source>
</evidence>
<dbReference type="PANTHER" id="PTHR30540">
    <property type="entry name" value="OSMOTIC STRESS POTASSIUM TRANSPORTER"/>
    <property type="match status" value="1"/>
</dbReference>
<evidence type="ECO:0000256" key="7">
    <source>
        <dbReference type="ARBA" id="ARBA00022989"/>
    </source>
</evidence>
<name>A0A8K0DW84_9ROSA</name>